<dbReference type="AlphaFoldDB" id="A0A3S4ZWW9"/>
<name>A0A3S4ZWW9_9PLAT</name>
<feature type="compositionally biased region" description="Low complexity" evidence="1">
    <location>
        <begin position="160"/>
        <end position="170"/>
    </location>
</feature>
<reference evidence="2" key="1">
    <citation type="submission" date="2018-11" db="EMBL/GenBank/DDBJ databases">
        <authorList>
            <consortium name="Pathogen Informatics"/>
        </authorList>
    </citation>
    <scope>NUCLEOTIDE SEQUENCE</scope>
</reference>
<feature type="compositionally biased region" description="Polar residues" evidence="1">
    <location>
        <begin position="412"/>
        <end position="438"/>
    </location>
</feature>
<feature type="non-terminal residue" evidence="2">
    <location>
        <position position="472"/>
    </location>
</feature>
<feature type="compositionally biased region" description="Low complexity" evidence="1">
    <location>
        <begin position="329"/>
        <end position="339"/>
    </location>
</feature>
<feature type="region of interest" description="Disordered" evidence="1">
    <location>
        <begin position="317"/>
        <end position="344"/>
    </location>
</feature>
<feature type="region of interest" description="Disordered" evidence="1">
    <location>
        <begin position="388"/>
        <end position="472"/>
    </location>
</feature>
<feature type="compositionally biased region" description="Basic and acidic residues" evidence="1">
    <location>
        <begin position="215"/>
        <end position="237"/>
    </location>
</feature>
<feature type="compositionally biased region" description="Basic and acidic residues" evidence="1">
    <location>
        <begin position="244"/>
        <end position="255"/>
    </location>
</feature>
<organism evidence="2 3">
    <name type="scientific">Protopolystoma xenopodis</name>
    <dbReference type="NCBI Taxonomy" id="117903"/>
    <lineage>
        <taxon>Eukaryota</taxon>
        <taxon>Metazoa</taxon>
        <taxon>Spiralia</taxon>
        <taxon>Lophotrochozoa</taxon>
        <taxon>Platyhelminthes</taxon>
        <taxon>Monogenea</taxon>
        <taxon>Polyopisthocotylea</taxon>
        <taxon>Polystomatidea</taxon>
        <taxon>Polystomatidae</taxon>
        <taxon>Protopolystoma</taxon>
    </lineage>
</organism>
<evidence type="ECO:0000313" key="3">
    <source>
        <dbReference type="Proteomes" id="UP000784294"/>
    </source>
</evidence>
<gene>
    <name evidence="2" type="ORF">PXEA_LOCUS2600</name>
</gene>
<feature type="compositionally biased region" description="Low complexity" evidence="1">
    <location>
        <begin position="439"/>
        <end position="472"/>
    </location>
</feature>
<protein>
    <submittedName>
        <fullName evidence="2">Uncharacterized protein</fullName>
    </submittedName>
</protein>
<proteinExistence type="predicted"/>
<dbReference type="EMBL" id="CAAALY010005613">
    <property type="protein sequence ID" value="VEL09160.1"/>
    <property type="molecule type" value="Genomic_DNA"/>
</dbReference>
<accession>A0A3S4ZWW9</accession>
<dbReference type="Proteomes" id="UP000784294">
    <property type="component" value="Unassembled WGS sequence"/>
</dbReference>
<evidence type="ECO:0000313" key="2">
    <source>
        <dbReference type="EMBL" id="VEL09160.1"/>
    </source>
</evidence>
<keyword evidence="3" id="KW-1185">Reference proteome</keyword>
<comment type="caution">
    <text evidence="2">The sequence shown here is derived from an EMBL/GenBank/DDBJ whole genome shotgun (WGS) entry which is preliminary data.</text>
</comment>
<feature type="region of interest" description="Disordered" evidence="1">
    <location>
        <begin position="160"/>
        <end position="255"/>
    </location>
</feature>
<sequence>MYSSTKLFRHSWKSSFPTCLQIIVSVHEHNHQLKQYVRRHNCFTSHNWVLSSPYSSGEVRLLSDFVRKCCLLEVIWLKNGLACFLAQKHGHLKFTLQSNVDRQMSNNLDETDEVENNSELGNSEANDQHPPILSISLALGGSSSMSSSISWSSSSCPAAAQAQPASAAPADATRPNVRPSPLDNPTASELGGSLLPGRVGGSKEARLLRLNADNMPKEQGRPKRCEGEWDAQESERLAEEEEEAKEKNEKKREAKESMTLLYSRGLPNFVDTCSATMRQTLSTQREADQPIGRGFGPGVMAREPVKGQMAPLTGRLSSVPGPASGNPLQSASSAQTATSGHRGFNRRRSVKALLSCSLLPEVVEDSDEGTAGQPLLSEVASAERPGFMHEDATGNLGSGQKSQDGRHGALVASTSSSPSHISNASLGNRSPSSDSVTHSAISCCSHSPSASSFASSCSAFSATSSGSCTSRS</sequence>
<evidence type="ECO:0000256" key="1">
    <source>
        <dbReference type="SAM" id="MobiDB-lite"/>
    </source>
</evidence>